<evidence type="ECO:0000313" key="3">
    <source>
        <dbReference type="EMBL" id="AKG90549.1"/>
    </source>
</evidence>
<geneLocation type="plasmid" evidence="2">
    <name>pVAPN2012</name>
</geneLocation>
<feature type="compositionally biased region" description="Polar residues" evidence="1">
    <location>
        <begin position="1"/>
        <end position="10"/>
    </location>
</feature>
<name>A0A0F7IDY0_RHOHA</name>
<evidence type="ECO:0000313" key="2">
    <source>
        <dbReference type="EMBL" id="AKF16053.1"/>
    </source>
</evidence>
<geneLocation type="plasmid" evidence="3">
    <name>pVAPN1571</name>
</geneLocation>
<keyword evidence="3" id="KW-0614">Plasmid</keyword>
<accession>A0A0F7IDY0</accession>
<evidence type="ECO:0000256" key="1">
    <source>
        <dbReference type="SAM" id="MobiDB-lite"/>
    </source>
</evidence>
<sequence>MCRSNSGNDTSPFPVAPAPPLPPASASEYTHSCGHVSPWGRCELHDSIDTLPSLWGVAEVVPATSNTGEHLHPFQFCEAEQAAVDIWAHHSSTARTAVVVIRRDRRGQRWEVTP</sequence>
<organism evidence="3">
    <name type="scientific">Rhodococcus hoagii</name>
    <name type="common">Corynebacterium equii</name>
    <dbReference type="NCBI Taxonomy" id="43767"/>
    <lineage>
        <taxon>Bacteria</taxon>
        <taxon>Bacillati</taxon>
        <taxon>Actinomycetota</taxon>
        <taxon>Actinomycetes</taxon>
        <taxon>Mycobacteriales</taxon>
        <taxon>Nocardiaceae</taxon>
        <taxon>Prescottella</taxon>
    </lineage>
</organism>
<dbReference type="AlphaFoldDB" id="A0A0F7IDY0"/>
<feature type="compositionally biased region" description="Pro residues" evidence="1">
    <location>
        <begin position="14"/>
        <end position="23"/>
    </location>
</feature>
<reference evidence="3" key="1">
    <citation type="journal article" date="2015" name="Infect. Immun.">
        <title>An Invertron-Like Linear Plasmid Mediates Intracellular Survival and Virulence in Bovine Isolates of Rhodococcus equi.</title>
        <authorList>
            <person name="Valero-Rello A."/>
            <person name="Hapeshi A."/>
            <person name="Anastasi E."/>
            <person name="Alvarez S."/>
            <person name="Scortti M."/>
            <person name="Meijer W.G."/>
            <person name="MacArthur I."/>
            <person name="Vazquez-Boland J.A."/>
        </authorList>
    </citation>
    <scope>NUCLEOTIDE SEQUENCE</scope>
    <source>
        <strain evidence="3">PAM1571</strain>
        <strain evidence="2">PAM2012</strain>
        <plasmid evidence="3">pVAPN1571</plasmid>
        <plasmid evidence="2">pVAPN2012</plasmid>
    </source>
</reference>
<protein>
    <submittedName>
        <fullName evidence="3">Uncharacterized protein</fullName>
    </submittedName>
</protein>
<feature type="region of interest" description="Disordered" evidence="1">
    <location>
        <begin position="1"/>
        <end position="29"/>
    </location>
</feature>
<dbReference type="EMBL" id="KF439868">
    <property type="protein sequence ID" value="AKG90549.1"/>
    <property type="molecule type" value="Genomic_DNA"/>
</dbReference>
<gene>
    <name evidence="2" type="ORF">pVAPN2012_1000</name>
    <name evidence="3" type="ORF">pVAPN_1000</name>
</gene>
<dbReference type="EMBL" id="KP851975">
    <property type="protein sequence ID" value="AKF16053.1"/>
    <property type="molecule type" value="Genomic_DNA"/>
</dbReference>
<proteinExistence type="predicted"/>